<feature type="domain" description="Reverse transcriptase" evidence="1">
    <location>
        <begin position="1"/>
        <end position="86"/>
    </location>
</feature>
<gene>
    <name evidence="2" type="ORF">TNIN_84431</name>
</gene>
<sequence>MLLLDVKKTFDRLWHNGLTYKMINLNYPPYLIHTTEDYLDERTFQMKIEATVSILGHIEAGCPQGLILSPMCSIASTPMISPPLQG</sequence>
<proteinExistence type="predicted"/>
<dbReference type="InterPro" id="IPR000477">
    <property type="entry name" value="RT_dom"/>
</dbReference>
<comment type="caution">
    <text evidence="2">The sequence shown here is derived from an EMBL/GenBank/DDBJ whole genome shotgun (WGS) entry which is preliminary data.</text>
</comment>
<accession>A0A8X6IB57</accession>
<dbReference type="PROSITE" id="PS50878">
    <property type="entry name" value="RT_POL"/>
    <property type="match status" value="1"/>
</dbReference>
<evidence type="ECO:0000313" key="2">
    <source>
        <dbReference type="EMBL" id="GFS38139.1"/>
    </source>
</evidence>
<dbReference type="Proteomes" id="UP000886998">
    <property type="component" value="Unassembled WGS sequence"/>
</dbReference>
<reference evidence="2" key="1">
    <citation type="submission" date="2020-08" db="EMBL/GenBank/DDBJ databases">
        <title>Multicomponent nature underlies the extraordinary mechanical properties of spider dragline silk.</title>
        <authorList>
            <person name="Kono N."/>
            <person name="Nakamura H."/>
            <person name="Mori M."/>
            <person name="Yoshida Y."/>
            <person name="Ohtoshi R."/>
            <person name="Malay A.D."/>
            <person name="Moran D.A.P."/>
            <person name="Tomita M."/>
            <person name="Numata K."/>
            <person name="Arakawa K."/>
        </authorList>
    </citation>
    <scope>NUCLEOTIDE SEQUENCE</scope>
</reference>
<evidence type="ECO:0000313" key="3">
    <source>
        <dbReference type="Proteomes" id="UP000886998"/>
    </source>
</evidence>
<name>A0A8X6IB57_9ARAC</name>
<dbReference type="EMBL" id="BMAV01025070">
    <property type="protein sequence ID" value="GFS38139.1"/>
    <property type="molecule type" value="Genomic_DNA"/>
</dbReference>
<dbReference type="OrthoDB" id="6437066at2759"/>
<evidence type="ECO:0000259" key="1">
    <source>
        <dbReference type="PROSITE" id="PS50878"/>
    </source>
</evidence>
<dbReference type="AlphaFoldDB" id="A0A8X6IB57"/>
<organism evidence="2 3">
    <name type="scientific">Trichonephila inaurata madagascariensis</name>
    <dbReference type="NCBI Taxonomy" id="2747483"/>
    <lineage>
        <taxon>Eukaryota</taxon>
        <taxon>Metazoa</taxon>
        <taxon>Ecdysozoa</taxon>
        <taxon>Arthropoda</taxon>
        <taxon>Chelicerata</taxon>
        <taxon>Arachnida</taxon>
        <taxon>Araneae</taxon>
        <taxon>Araneomorphae</taxon>
        <taxon>Entelegynae</taxon>
        <taxon>Araneoidea</taxon>
        <taxon>Nephilidae</taxon>
        <taxon>Trichonephila</taxon>
        <taxon>Trichonephila inaurata</taxon>
    </lineage>
</organism>
<keyword evidence="3" id="KW-1185">Reference proteome</keyword>
<protein>
    <recommendedName>
        <fullName evidence="1">Reverse transcriptase domain-containing protein</fullName>
    </recommendedName>
</protein>